<dbReference type="STRING" id="1332264.BW730_13800"/>
<reference evidence="2" key="1">
    <citation type="submission" date="2017-02" db="EMBL/GenBank/DDBJ databases">
        <title>Tessaracoccus aquaemaris sp. nov., isolated from the intestine of a Korean rockfish, Sebastes schlegelii, in a marine aquaculture pond.</title>
        <authorList>
            <person name="Tak E.J."/>
            <person name="Bae J.-W."/>
        </authorList>
    </citation>
    <scope>NUCLEOTIDE SEQUENCE [LARGE SCALE GENOMIC DNA]</scope>
    <source>
        <strain evidence="2">NSG39</strain>
    </source>
</reference>
<dbReference type="Pfam" id="PF13809">
    <property type="entry name" value="Tubulin_2"/>
    <property type="match status" value="1"/>
</dbReference>
<keyword evidence="2" id="KW-1185">Reference proteome</keyword>
<sequence length="1160" mass="124346">MRRFLIVGCGGSGGRTVRLLIDQLRADLRARGISQLPDAWQFVHIDVPVDPDKGPAPLGSIRDLGGQYVSFSSPTNTYLATAAAVEAQLASKGNNFAPIMGWAPRDRETANGIPVNNGAGQYRAVGRMLTLPRLGALHETLVGSQARAVAPNAWGDIPRKEQTSNVIIPIVVGSMAGGSGASMFLDVCRVLGSLPGVKPQNIGCFLYTADVFAELPSGLRANVEGNAMGALPEILGAITRLSEPFDRETYQRLGVPFTSGNPPFGRVFPIGRRIGGDGAYFGDGSADGVYRGIARALAGTMLSEAATSQYVDFMLGNPQPLDSMTSKFGWRADRRALPFGSLGFASLSLGRDRYLDYAAQRLSRNASDHLVEGHLNPTSQLPGNDQLRMLMDNQIGASLSAMGLPYLGQQVPDWFQSVAFPRPHWEAAARDAAAPGVAMMGNSGSAPAAQWVSTVASSVGAMRDQARYQLQHSAYAWAEQWAYQLEAATKAEFLRVVAEFGLPYARELMSRVRSLSDQIIGQLAQAGATADGADPVALDAAVGQQAQTLGKKTVDITHPLGQLAARALQSSMENVLRREGARVAAGVLRAYAADVLGGLEKAANDSLRTLEVERAKDSGGAGLAQLNSAIFADWPDETDRVPLRFNHAENEILLTTADDFPAQFRSDVVASAGGGADYGQGLSKLRAEAVSGHWETTGSKVTQDVLQQVSHWRPGVLPNRASDGTPTPEAKPVYSLRMDSFELLSRGTLRLAAIGDVFANFAGASISDYLDDPAVTPIDRQQRHEGFAAKLIETMDKARPVVGVDIPMAKRLHNTEIRYVYSFSEIPLEATHPVAEQVVQQLGAKPELEVTSVENFKRALSGALSTAGKVNVFGSYQKVSPMCYTSLLEPINARWAMSPVTAQRDLWQWKRTRPLYAALGMSPEEVETIIAGWYLGRLVGLVRQDAYGTAEVRTPRGWVRFGELLTSEETSIRTPHDVLAGVLMSHTRAFVGCVGDPDLTPLAPYEALRLLVDGADSNEQSRPDETINGTQLLHAAFYDKPLEVGGVKLEGDGPSQVLTSVPAGATPAETAAARVEATLAWIDGLKAMLAGEWGQRDASGRPDEGAVKALQLKLDVDAMRRMSLFSELAPIAIPALDRLKTLVKAAGVDDEGAKHDVVWV</sequence>
<gene>
    <name evidence="1" type="ORF">BW730_13800</name>
</gene>
<dbReference type="KEGG" id="tes:BW730_13800"/>
<dbReference type="EMBL" id="CP019606">
    <property type="protein sequence ID" value="AQP48420.1"/>
    <property type="molecule type" value="Genomic_DNA"/>
</dbReference>
<evidence type="ECO:0000313" key="2">
    <source>
        <dbReference type="Proteomes" id="UP000188145"/>
    </source>
</evidence>
<protein>
    <recommendedName>
        <fullName evidence="3">Tubulin-like protein</fullName>
    </recommendedName>
</protein>
<dbReference type="InterPro" id="IPR025904">
    <property type="entry name" value="Tubulin-like"/>
</dbReference>
<dbReference type="AlphaFoldDB" id="A0A1Q2CQW7"/>
<evidence type="ECO:0000313" key="1">
    <source>
        <dbReference type="EMBL" id="AQP48420.1"/>
    </source>
</evidence>
<evidence type="ECO:0008006" key="3">
    <source>
        <dbReference type="Google" id="ProtNLM"/>
    </source>
</evidence>
<organism evidence="1 2">
    <name type="scientific">Tessaracoccus aquimaris</name>
    <dbReference type="NCBI Taxonomy" id="1332264"/>
    <lineage>
        <taxon>Bacteria</taxon>
        <taxon>Bacillati</taxon>
        <taxon>Actinomycetota</taxon>
        <taxon>Actinomycetes</taxon>
        <taxon>Propionibacteriales</taxon>
        <taxon>Propionibacteriaceae</taxon>
        <taxon>Tessaracoccus</taxon>
    </lineage>
</organism>
<dbReference type="OrthoDB" id="4795870at2"/>
<accession>A0A1Q2CQW7</accession>
<proteinExistence type="predicted"/>
<name>A0A1Q2CQW7_9ACTN</name>
<dbReference type="Proteomes" id="UP000188145">
    <property type="component" value="Chromosome"/>
</dbReference>
<dbReference type="RefSeq" id="WP_077686754.1">
    <property type="nucleotide sequence ID" value="NZ_CP019606.1"/>
</dbReference>